<dbReference type="AlphaFoldDB" id="A0A5B7JP19"/>
<dbReference type="EMBL" id="VSRR010097228">
    <property type="protein sequence ID" value="MPC94094.1"/>
    <property type="molecule type" value="Genomic_DNA"/>
</dbReference>
<accession>A0A5B7JP19</accession>
<gene>
    <name evidence="1" type="ORF">E2C01_089246</name>
</gene>
<protein>
    <submittedName>
        <fullName evidence="1">Uncharacterized protein</fullName>
    </submittedName>
</protein>
<evidence type="ECO:0000313" key="1">
    <source>
        <dbReference type="EMBL" id="MPC94094.1"/>
    </source>
</evidence>
<comment type="caution">
    <text evidence="1">The sequence shown here is derived from an EMBL/GenBank/DDBJ whole genome shotgun (WGS) entry which is preliminary data.</text>
</comment>
<dbReference type="Proteomes" id="UP000324222">
    <property type="component" value="Unassembled WGS sequence"/>
</dbReference>
<proteinExistence type="predicted"/>
<organism evidence="1 2">
    <name type="scientific">Portunus trituberculatus</name>
    <name type="common">Swimming crab</name>
    <name type="synonym">Neptunus trituberculatus</name>
    <dbReference type="NCBI Taxonomy" id="210409"/>
    <lineage>
        <taxon>Eukaryota</taxon>
        <taxon>Metazoa</taxon>
        <taxon>Ecdysozoa</taxon>
        <taxon>Arthropoda</taxon>
        <taxon>Crustacea</taxon>
        <taxon>Multicrustacea</taxon>
        <taxon>Malacostraca</taxon>
        <taxon>Eumalacostraca</taxon>
        <taxon>Eucarida</taxon>
        <taxon>Decapoda</taxon>
        <taxon>Pleocyemata</taxon>
        <taxon>Brachyura</taxon>
        <taxon>Eubrachyura</taxon>
        <taxon>Portunoidea</taxon>
        <taxon>Portunidae</taxon>
        <taxon>Portuninae</taxon>
        <taxon>Portunus</taxon>
    </lineage>
</organism>
<name>A0A5B7JP19_PORTR</name>
<reference evidence="1 2" key="1">
    <citation type="submission" date="2019-05" db="EMBL/GenBank/DDBJ databases">
        <title>Another draft genome of Portunus trituberculatus and its Hox gene families provides insights of decapod evolution.</title>
        <authorList>
            <person name="Jeong J.-H."/>
            <person name="Song I."/>
            <person name="Kim S."/>
            <person name="Choi T."/>
            <person name="Kim D."/>
            <person name="Ryu S."/>
            <person name="Kim W."/>
        </authorList>
    </citation>
    <scope>NUCLEOTIDE SEQUENCE [LARGE SCALE GENOMIC DNA]</scope>
    <source>
        <tissue evidence="1">Muscle</tissue>
    </source>
</reference>
<keyword evidence="2" id="KW-1185">Reference proteome</keyword>
<evidence type="ECO:0000313" key="2">
    <source>
        <dbReference type="Proteomes" id="UP000324222"/>
    </source>
</evidence>
<sequence length="142" mass="16620">MVPGPMRCSSDHALCRFRECQPMGAQMTSCDVMFSLRTKACEPTPQTQTTLECLKAWTCDRRSAPLIFLAEEEGQPRAKKRKLEKGPLERWLSKELKKCQTRQPELGEQMPRYLPLKRRQVVGIRKYRCREEVPEFTSERDE</sequence>